<name>A0A195EFX9_9HYME</name>
<sequence length="85" mass="9572">MCLAPSVAYGARCRERRGCYRRVPVIILFVVGARGACSILYRAGDALARAATRRDVLYSSSLTFTRREGHFSGVETVSYFERYEI</sequence>
<proteinExistence type="predicted"/>
<dbReference type="Proteomes" id="UP000078492">
    <property type="component" value="Unassembled WGS sequence"/>
</dbReference>
<organism evidence="1 2">
    <name type="scientific">Trachymyrmex cornetzi</name>
    <dbReference type="NCBI Taxonomy" id="471704"/>
    <lineage>
        <taxon>Eukaryota</taxon>
        <taxon>Metazoa</taxon>
        <taxon>Ecdysozoa</taxon>
        <taxon>Arthropoda</taxon>
        <taxon>Hexapoda</taxon>
        <taxon>Insecta</taxon>
        <taxon>Pterygota</taxon>
        <taxon>Neoptera</taxon>
        <taxon>Endopterygota</taxon>
        <taxon>Hymenoptera</taxon>
        <taxon>Apocrita</taxon>
        <taxon>Aculeata</taxon>
        <taxon>Formicoidea</taxon>
        <taxon>Formicidae</taxon>
        <taxon>Myrmicinae</taxon>
        <taxon>Trachymyrmex</taxon>
    </lineage>
</organism>
<reference evidence="1 2" key="1">
    <citation type="submission" date="2015-09" db="EMBL/GenBank/DDBJ databases">
        <title>Trachymyrmex cornetzi WGS genome.</title>
        <authorList>
            <person name="Nygaard S."/>
            <person name="Hu H."/>
            <person name="Boomsma J."/>
            <person name="Zhang G."/>
        </authorList>
    </citation>
    <scope>NUCLEOTIDE SEQUENCE [LARGE SCALE GENOMIC DNA]</scope>
    <source>
        <strain evidence="1">Tcor2-1</strain>
        <tissue evidence="1">Whole body</tissue>
    </source>
</reference>
<evidence type="ECO:0000313" key="1">
    <source>
        <dbReference type="EMBL" id="KYN27175.1"/>
    </source>
</evidence>
<protein>
    <submittedName>
        <fullName evidence="1">Uncharacterized protein</fullName>
    </submittedName>
</protein>
<dbReference type="AlphaFoldDB" id="A0A195EFX9"/>
<dbReference type="EMBL" id="KQ978957">
    <property type="protein sequence ID" value="KYN27175.1"/>
    <property type="molecule type" value="Genomic_DNA"/>
</dbReference>
<accession>A0A195EFX9</accession>
<evidence type="ECO:0000313" key="2">
    <source>
        <dbReference type="Proteomes" id="UP000078492"/>
    </source>
</evidence>
<gene>
    <name evidence="1" type="ORF">ALC57_03518</name>
</gene>
<keyword evidence="2" id="KW-1185">Reference proteome</keyword>